<evidence type="ECO:0000313" key="1">
    <source>
        <dbReference type="EMBL" id="EQA69771.1"/>
    </source>
</evidence>
<name>T0GQW2_9LEPT</name>
<evidence type="ECO:0000313" key="2">
    <source>
        <dbReference type="Proteomes" id="UP000015442"/>
    </source>
</evidence>
<reference evidence="1 2" key="1">
    <citation type="submission" date="2013-05" db="EMBL/GenBank/DDBJ databases">
        <authorList>
            <person name="Harkins D.M."/>
            <person name="Durkin A.S."/>
            <person name="Brinkac L.M."/>
            <person name="Haft D.H."/>
            <person name="Selengut J.D."/>
            <person name="Sanka R."/>
            <person name="DePew J."/>
            <person name="Purushe J."/>
            <person name="Hartskeerl R.A."/>
            <person name="Ahmed A."/>
            <person name="van der Linden H."/>
            <person name="Goris M.G.A."/>
            <person name="Vinetz J.M."/>
            <person name="Sutton G.G."/>
            <person name="Nierman W.C."/>
            <person name="Fouts D.E."/>
        </authorList>
    </citation>
    <scope>NUCLEOTIDE SEQUENCE [LARGE SCALE GENOMIC DNA]</scope>
    <source>
        <strain evidence="1 2">CZ214</strain>
    </source>
</reference>
<protein>
    <submittedName>
        <fullName evidence="1">Uncharacterized protein</fullName>
    </submittedName>
</protein>
<accession>T0GQW2</accession>
<dbReference type="Proteomes" id="UP000015442">
    <property type="component" value="Unassembled WGS sequence"/>
</dbReference>
<dbReference type="AlphaFoldDB" id="T0GQW2"/>
<gene>
    <name evidence="1" type="ORF">LEP1GSC059_2067</name>
</gene>
<dbReference type="EMBL" id="AKWY02000034">
    <property type="protein sequence ID" value="EQA69771.1"/>
    <property type="molecule type" value="Genomic_DNA"/>
</dbReference>
<organism evidence="1 2">
    <name type="scientific">Leptospira noguchii serovar Panama str. CZ214</name>
    <dbReference type="NCBI Taxonomy" id="1001595"/>
    <lineage>
        <taxon>Bacteria</taxon>
        <taxon>Pseudomonadati</taxon>
        <taxon>Spirochaetota</taxon>
        <taxon>Spirochaetia</taxon>
        <taxon>Leptospirales</taxon>
        <taxon>Leptospiraceae</taxon>
        <taxon>Leptospira</taxon>
    </lineage>
</organism>
<comment type="caution">
    <text evidence="1">The sequence shown here is derived from an EMBL/GenBank/DDBJ whole genome shotgun (WGS) entry which is preliminary data.</text>
</comment>
<proteinExistence type="predicted"/>
<sequence>MRSRYNIRIAFALIIPNSRFLEVSTFYFFRKNYNVIFIFNVEQC</sequence>